<dbReference type="GO" id="GO:0016853">
    <property type="term" value="F:isomerase activity"/>
    <property type="evidence" value="ECO:0007669"/>
    <property type="project" value="UniProtKB-KW"/>
</dbReference>
<comment type="similarity">
    <text evidence="1">Belongs to the UDP-N-acetylglucosamine 2-epimerase family.</text>
</comment>
<dbReference type="CDD" id="cd03786">
    <property type="entry name" value="GTB_UDP-GlcNAc_2-Epimerase"/>
    <property type="match status" value="1"/>
</dbReference>
<dbReference type="NCBIfam" id="TIGR00236">
    <property type="entry name" value="wecB"/>
    <property type="match status" value="1"/>
</dbReference>
<dbReference type="SUPFAM" id="SSF53756">
    <property type="entry name" value="UDP-Glycosyltransferase/glycogen phosphorylase"/>
    <property type="match status" value="1"/>
</dbReference>
<evidence type="ECO:0000256" key="1">
    <source>
        <dbReference type="RuleBase" id="RU003513"/>
    </source>
</evidence>
<dbReference type="Gene3D" id="3.40.50.2000">
    <property type="entry name" value="Glycogen Phosphorylase B"/>
    <property type="match status" value="2"/>
</dbReference>
<dbReference type="EMBL" id="MEUV01000040">
    <property type="protein sequence ID" value="OGC45386.1"/>
    <property type="molecule type" value="Genomic_DNA"/>
</dbReference>
<feature type="domain" description="UDP-N-acetylglucosamine 2-epimerase" evidence="2">
    <location>
        <begin position="1"/>
        <end position="307"/>
    </location>
</feature>
<sequence>MSDIFFKSLKIKKPDYNLKIGSGKHGEMTGKIMTEFEKVVEKEKPDLILVYGDTNTTLAGALVAAKSKIKLAHVEAGLRMFPKTMPEEINRVLTDRISDYLFCPTKECVNNLKKEGITKNVFFTGDVMYDLFLHTKKNFTFDTYKKLKLTENDFVILTLHRDYNVDDKKRLMVIVKELYKISKKIKIIFPIHPRTQKRVNEFKLNQYFENIICIEPLDYPELMGLVLKSWKIITDSGGLQKESYFAGKHSVVIMYDAGWRELTDSKYNILSTPEDLYQNVYKKNPPCVNSGIFGYGDAGKKIVRIIKEVK</sequence>
<dbReference type="Proteomes" id="UP000178615">
    <property type="component" value="Unassembled WGS sequence"/>
</dbReference>
<keyword evidence="1" id="KW-0413">Isomerase</keyword>
<organism evidence="3 4">
    <name type="scientific">candidate division WWE3 bacterium RBG_19FT_COMBO_34_6</name>
    <dbReference type="NCBI Taxonomy" id="1802612"/>
    <lineage>
        <taxon>Bacteria</taxon>
        <taxon>Katanobacteria</taxon>
    </lineage>
</organism>
<dbReference type="InterPro" id="IPR003331">
    <property type="entry name" value="UDP_GlcNAc_Epimerase_2_dom"/>
</dbReference>
<evidence type="ECO:0000313" key="3">
    <source>
        <dbReference type="EMBL" id="OGC45386.1"/>
    </source>
</evidence>
<dbReference type="PANTHER" id="PTHR43174:SF1">
    <property type="entry name" value="UDP-N-ACETYLGLUCOSAMINE 2-EPIMERASE"/>
    <property type="match status" value="1"/>
</dbReference>
<comment type="caution">
    <text evidence="3">The sequence shown here is derived from an EMBL/GenBank/DDBJ whole genome shotgun (WGS) entry which is preliminary data.</text>
</comment>
<proteinExistence type="inferred from homology"/>
<evidence type="ECO:0000259" key="2">
    <source>
        <dbReference type="Pfam" id="PF02350"/>
    </source>
</evidence>
<name>A0A1F4UKE7_UNCKA</name>
<dbReference type="AlphaFoldDB" id="A0A1F4UKE7"/>
<accession>A0A1F4UKE7</accession>
<evidence type="ECO:0000313" key="4">
    <source>
        <dbReference type="Proteomes" id="UP000178615"/>
    </source>
</evidence>
<dbReference type="InterPro" id="IPR029767">
    <property type="entry name" value="WecB-like"/>
</dbReference>
<dbReference type="Pfam" id="PF02350">
    <property type="entry name" value="Epimerase_2"/>
    <property type="match status" value="1"/>
</dbReference>
<reference evidence="3 4" key="1">
    <citation type="journal article" date="2016" name="Nat. Commun.">
        <title>Thousands of microbial genomes shed light on interconnected biogeochemical processes in an aquifer system.</title>
        <authorList>
            <person name="Anantharaman K."/>
            <person name="Brown C.T."/>
            <person name="Hug L.A."/>
            <person name="Sharon I."/>
            <person name="Castelle C.J."/>
            <person name="Probst A.J."/>
            <person name="Thomas B.C."/>
            <person name="Singh A."/>
            <person name="Wilkins M.J."/>
            <person name="Karaoz U."/>
            <person name="Brodie E.L."/>
            <person name="Williams K.H."/>
            <person name="Hubbard S.S."/>
            <person name="Banfield J.F."/>
        </authorList>
    </citation>
    <scope>NUCLEOTIDE SEQUENCE [LARGE SCALE GENOMIC DNA]</scope>
</reference>
<gene>
    <name evidence="3" type="ORF">A2V49_03640</name>
</gene>
<protein>
    <submittedName>
        <fullName evidence="3">UDP-N-acetylglucosamine 2-epimerase</fullName>
    </submittedName>
</protein>
<dbReference type="PANTHER" id="PTHR43174">
    <property type="entry name" value="UDP-N-ACETYLGLUCOSAMINE 2-EPIMERASE"/>
    <property type="match status" value="1"/>
</dbReference>